<feature type="transmembrane region" description="Helical" evidence="1">
    <location>
        <begin position="98"/>
        <end position="116"/>
    </location>
</feature>
<dbReference type="AlphaFoldDB" id="U2KEU2"/>
<dbReference type="PATRIC" id="fig|411473.3.peg.2315"/>
<proteinExistence type="predicted"/>
<dbReference type="RefSeq" id="WP_021680946.1">
    <property type="nucleotide sequence ID" value="NZ_KI260319.1"/>
</dbReference>
<reference evidence="2 3" key="1">
    <citation type="submission" date="2013-07" db="EMBL/GenBank/DDBJ databases">
        <authorList>
            <person name="Weinstock G."/>
            <person name="Sodergren E."/>
            <person name="Wylie T."/>
            <person name="Fulton L."/>
            <person name="Fulton R."/>
            <person name="Fronick C."/>
            <person name="O'Laughlin M."/>
            <person name="Godfrey J."/>
            <person name="Miner T."/>
            <person name="Herter B."/>
            <person name="Appelbaum E."/>
            <person name="Cordes M."/>
            <person name="Lek S."/>
            <person name="Wollam A."/>
            <person name="Pepin K.H."/>
            <person name="Palsikar V.B."/>
            <person name="Mitreva M."/>
            <person name="Wilson R.K."/>
        </authorList>
    </citation>
    <scope>NUCLEOTIDE SEQUENCE [LARGE SCALE GENOMIC DNA]</scope>
    <source>
        <strain evidence="2 3">ATCC 27760</strain>
    </source>
</reference>
<dbReference type="STRING" id="411473.RUMCAL_02759"/>
<keyword evidence="1" id="KW-0472">Membrane</keyword>
<evidence type="ECO:0000313" key="3">
    <source>
        <dbReference type="Proteomes" id="UP000016662"/>
    </source>
</evidence>
<gene>
    <name evidence="2" type="ORF">RUMCAL_02759</name>
</gene>
<keyword evidence="1" id="KW-1133">Transmembrane helix</keyword>
<keyword evidence="3" id="KW-1185">Reference proteome</keyword>
<protein>
    <submittedName>
        <fullName evidence="2">Uncharacterized protein</fullName>
    </submittedName>
</protein>
<evidence type="ECO:0000313" key="2">
    <source>
        <dbReference type="EMBL" id="ERJ90787.1"/>
    </source>
</evidence>
<evidence type="ECO:0000256" key="1">
    <source>
        <dbReference type="SAM" id="Phobius"/>
    </source>
</evidence>
<dbReference type="EMBL" id="AWVF01000345">
    <property type="protein sequence ID" value="ERJ90787.1"/>
    <property type="molecule type" value="Genomic_DNA"/>
</dbReference>
<organism evidence="2 3">
    <name type="scientific">Ruminococcus callidus ATCC 27760</name>
    <dbReference type="NCBI Taxonomy" id="411473"/>
    <lineage>
        <taxon>Bacteria</taxon>
        <taxon>Bacillati</taxon>
        <taxon>Bacillota</taxon>
        <taxon>Clostridia</taxon>
        <taxon>Eubacteriales</taxon>
        <taxon>Oscillospiraceae</taxon>
        <taxon>Ruminococcus</taxon>
    </lineage>
</organism>
<dbReference type="HOGENOM" id="CLU_2048021_0_0_9"/>
<keyword evidence="1" id="KW-0812">Transmembrane</keyword>
<comment type="caution">
    <text evidence="2">The sequence shown here is derived from an EMBL/GenBank/DDBJ whole genome shotgun (WGS) entry which is preliminary data.</text>
</comment>
<name>U2KEU2_9FIRM</name>
<dbReference type="Proteomes" id="UP000016662">
    <property type="component" value="Unassembled WGS sequence"/>
</dbReference>
<accession>U2KEU2</accession>
<sequence>MKQDRQQELHFEDLAKQFTEDISRSKRIFSMEDAMQDNTMRKSVQKHRRKMKRKTVLEYAIAFSAIAVGLPVLLWYLYRQFLLFRQMPEVVQFYLQRPVLGVATLLGGGLFAWALYHVKK</sequence>
<feature type="transmembrane region" description="Helical" evidence="1">
    <location>
        <begin position="56"/>
        <end position="78"/>
    </location>
</feature>